<feature type="site" description="Transition state stabilizer" evidence="3">
    <location>
        <position position="18"/>
    </location>
</feature>
<evidence type="ECO:0000313" key="4">
    <source>
        <dbReference type="EMBL" id="KAA9340222.1"/>
    </source>
</evidence>
<dbReference type="NCBIfam" id="NF001186">
    <property type="entry name" value="PRK00155.2-3"/>
    <property type="match status" value="1"/>
</dbReference>
<dbReference type="PANTHER" id="PTHR32125">
    <property type="entry name" value="2-C-METHYL-D-ERYTHRITOL 4-PHOSPHATE CYTIDYLYLTRANSFERASE, CHLOROPLASTIC"/>
    <property type="match status" value="1"/>
</dbReference>
<comment type="function">
    <text evidence="3">Catalyzes the formation of 4-diphosphocytidyl-2-C-methyl-D-erythritol from CTP and 2-C-methyl-D-erythritol 4-phosphate (MEP).</text>
</comment>
<reference evidence="4 5" key="1">
    <citation type="submission" date="2019-09" db="EMBL/GenBank/DDBJ databases">
        <title>Genome sequence of Adhaeribacter sp. M2.</title>
        <authorList>
            <person name="Srinivasan S."/>
        </authorList>
    </citation>
    <scope>NUCLEOTIDE SEQUENCE [LARGE SCALE GENOMIC DNA]</scope>
    <source>
        <strain evidence="4 5">M2</strain>
    </source>
</reference>
<dbReference type="RefSeq" id="WP_150903295.1">
    <property type="nucleotide sequence ID" value="NZ_VTWT01000003.1"/>
</dbReference>
<dbReference type="PANTHER" id="PTHR32125:SF4">
    <property type="entry name" value="2-C-METHYL-D-ERYTHRITOL 4-PHOSPHATE CYTIDYLYLTRANSFERASE, CHLOROPLASTIC"/>
    <property type="match status" value="1"/>
</dbReference>
<keyword evidence="2 3" id="KW-0548">Nucleotidyltransferase</keyword>
<gene>
    <name evidence="3" type="primary">ispD</name>
    <name evidence="4" type="ORF">F0P94_07695</name>
</gene>
<name>A0A5N1J696_9BACT</name>
<dbReference type="Proteomes" id="UP000326570">
    <property type="component" value="Unassembled WGS sequence"/>
</dbReference>
<organism evidence="4 5">
    <name type="scientific">Adhaeribacter soli</name>
    <dbReference type="NCBI Taxonomy" id="2607655"/>
    <lineage>
        <taxon>Bacteria</taxon>
        <taxon>Pseudomonadati</taxon>
        <taxon>Bacteroidota</taxon>
        <taxon>Cytophagia</taxon>
        <taxon>Cytophagales</taxon>
        <taxon>Hymenobacteraceae</taxon>
        <taxon>Adhaeribacter</taxon>
    </lineage>
</organism>
<keyword evidence="3" id="KW-0414">Isoprene biosynthesis</keyword>
<dbReference type="InterPro" id="IPR029044">
    <property type="entry name" value="Nucleotide-diphossugar_trans"/>
</dbReference>
<dbReference type="SUPFAM" id="SSF53448">
    <property type="entry name" value="Nucleotide-diphospho-sugar transferases"/>
    <property type="match status" value="1"/>
</dbReference>
<keyword evidence="5" id="KW-1185">Reference proteome</keyword>
<feature type="site" description="Positions MEP for the nucleophilic attack" evidence="3">
    <location>
        <position position="208"/>
    </location>
</feature>
<dbReference type="GO" id="GO:0050518">
    <property type="term" value="F:2-C-methyl-D-erythritol 4-phosphate cytidylyltransferase activity"/>
    <property type="evidence" value="ECO:0007669"/>
    <property type="project" value="UniProtKB-UniRule"/>
</dbReference>
<evidence type="ECO:0000256" key="1">
    <source>
        <dbReference type="ARBA" id="ARBA00022679"/>
    </source>
</evidence>
<protein>
    <recommendedName>
        <fullName evidence="3">2-C-methyl-D-erythritol 4-phosphate cytidylyltransferase</fullName>
        <ecNumber evidence="3">2.7.7.60</ecNumber>
    </recommendedName>
    <alternativeName>
        <fullName evidence="3">4-diphosphocytidyl-2C-methyl-D-erythritol synthase</fullName>
    </alternativeName>
    <alternativeName>
        <fullName evidence="3">MEP cytidylyltransferase</fullName>
        <shortName evidence="3">MCT</shortName>
    </alternativeName>
</protein>
<comment type="catalytic activity">
    <reaction evidence="3">
        <text>2-C-methyl-D-erythritol 4-phosphate + CTP + H(+) = 4-CDP-2-C-methyl-D-erythritol + diphosphate</text>
        <dbReference type="Rhea" id="RHEA:13429"/>
        <dbReference type="ChEBI" id="CHEBI:15378"/>
        <dbReference type="ChEBI" id="CHEBI:33019"/>
        <dbReference type="ChEBI" id="CHEBI:37563"/>
        <dbReference type="ChEBI" id="CHEBI:57823"/>
        <dbReference type="ChEBI" id="CHEBI:58262"/>
        <dbReference type="EC" id="2.7.7.60"/>
    </reaction>
</comment>
<dbReference type="InterPro" id="IPR050088">
    <property type="entry name" value="IspD/TarI_cytidylyltransf_bact"/>
</dbReference>
<evidence type="ECO:0000256" key="2">
    <source>
        <dbReference type="ARBA" id="ARBA00022695"/>
    </source>
</evidence>
<dbReference type="EMBL" id="VTWT01000003">
    <property type="protein sequence ID" value="KAA9340222.1"/>
    <property type="molecule type" value="Genomic_DNA"/>
</dbReference>
<comment type="similarity">
    <text evidence="3">Belongs to the IspD/TarI cytidylyltransferase family. IspD subfamily.</text>
</comment>
<evidence type="ECO:0000256" key="3">
    <source>
        <dbReference type="HAMAP-Rule" id="MF_00108"/>
    </source>
</evidence>
<dbReference type="InterPro" id="IPR001228">
    <property type="entry name" value="IspD"/>
</dbReference>
<dbReference type="CDD" id="cd02516">
    <property type="entry name" value="CDP-ME_synthetase"/>
    <property type="match status" value="1"/>
</dbReference>
<dbReference type="AlphaFoldDB" id="A0A5N1J696"/>
<dbReference type="UniPathway" id="UPA00056">
    <property type="reaction ID" value="UER00093"/>
</dbReference>
<feature type="site" description="Transition state stabilizer" evidence="3">
    <location>
        <position position="25"/>
    </location>
</feature>
<feature type="site" description="Positions MEP for the nucleophilic attack" evidence="3">
    <location>
        <position position="154"/>
    </location>
</feature>
<dbReference type="HAMAP" id="MF_00108">
    <property type="entry name" value="IspD"/>
    <property type="match status" value="1"/>
</dbReference>
<comment type="pathway">
    <text evidence="3">Isoprenoid biosynthesis; isopentenyl diphosphate biosynthesis via DXP pathway; isopentenyl diphosphate from 1-deoxy-D-xylulose 5-phosphate: step 2/6.</text>
</comment>
<dbReference type="GO" id="GO:0019288">
    <property type="term" value="P:isopentenyl diphosphate biosynthetic process, methylerythritol 4-phosphate pathway"/>
    <property type="evidence" value="ECO:0007669"/>
    <property type="project" value="UniProtKB-UniRule"/>
</dbReference>
<dbReference type="NCBIfam" id="TIGR00453">
    <property type="entry name" value="ispD"/>
    <property type="match status" value="1"/>
</dbReference>
<accession>A0A5N1J696</accession>
<dbReference type="EC" id="2.7.7.60" evidence="3"/>
<keyword evidence="1 3" id="KW-0808">Transferase</keyword>
<sequence length="227" mass="25147">MAETTDSVIIVAGGSGSRMQSDIPKQFLQLAGKPILMHTLQQFHAYNPLLEMVVVLPQNQISYWQDLCIQKQFSVSHTVVTGGATRFQSVKNGLAAVKNKGIVAVHDGVRPFVPVEVIREAFAIAREKGNGVVSVPLKDSIRQVSGQVSKAVDREQFRLIQTPQCFRPELLQKAYALPEENTFTDDASVVEKLGENINLVSGSYENIKITTPEDLLWAEAFLKKQIR</sequence>
<dbReference type="Pfam" id="PF01128">
    <property type="entry name" value="IspD"/>
    <property type="match status" value="1"/>
</dbReference>
<evidence type="ECO:0000313" key="5">
    <source>
        <dbReference type="Proteomes" id="UP000326570"/>
    </source>
</evidence>
<dbReference type="FunFam" id="3.90.550.10:FF:000003">
    <property type="entry name" value="2-C-methyl-D-erythritol 4-phosphate cytidylyltransferase"/>
    <property type="match status" value="1"/>
</dbReference>
<dbReference type="InterPro" id="IPR034683">
    <property type="entry name" value="IspD/TarI"/>
</dbReference>
<comment type="caution">
    <text evidence="4">The sequence shown here is derived from an EMBL/GenBank/DDBJ whole genome shotgun (WGS) entry which is preliminary data.</text>
</comment>
<dbReference type="Gene3D" id="3.90.550.10">
    <property type="entry name" value="Spore Coat Polysaccharide Biosynthesis Protein SpsA, Chain A"/>
    <property type="match status" value="1"/>
</dbReference>
<proteinExistence type="inferred from homology"/>